<sequence length="167" mass="17942">MGACNSCESTAVSADTSSWSSPPTAKVVLPDGSLQEFSWPIKASHVIQKASTDHSACFLSSSDHLEPGCHVSAIRADSELQLGQLYFLLPTSMLRHRLGSDEMAALAVRASVALVGHNKGPLDFPCNDCSWSTEDTLRHVQAKRKGRSSRGSSRGRDFETELGAIPE</sequence>
<gene>
    <name evidence="2" type="ORF">LUZ63_005701</name>
</gene>
<organism evidence="2 3">
    <name type="scientific">Rhynchospora breviuscula</name>
    <dbReference type="NCBI Taxonomy" id="2022672"/>
    <lineage>
        <taxon>Eukaryota</taxon>
        <taxon>Viridiplantae</taxon>
        <taxon>Streptophyta</taxon>
        <taxon>Embryophyta</taxon>
        <taxon>Tracheophyta</taxon>
        <taxon>Spermatophyta</taxon>
        <taxon>Magnoliopsida</taxon>
        <taxon>Liliopsida</taxon>
        <taxon>Poales</taxon>
        <taxon>Cyperaceae</taxon>
        <taxon>Cyperoideae</taxon>
        <taxon>Rhynchosporeae</taxon>
        <taxon>Rhynchospora</taxon>
    </lineage>
</organism>
<dbReference type="EMBL" id="JAMQYH010000002">
    <property type="protein sequence ID" value="KAJ1697189.1"/>
    <property type="molecule type" value="Genomic_DNA"/>
</dbReference>
<dbReference type="Pfam" id="PF14009">
    <property type="entry name" value="PADRE"/>
    <property type="match status" value="1"/>
</dbReference>
<dbReference type="Proteomes" id="UP001151287">
    <property type="component" value="Unassembled WGS sequence"/>
</dbReference>
<comment type="caution">
    <text evidence="2">The sequence shown here is derived from an EMBL/GenBank/DDBJ whole genome shotgun (WGS) entry which is preliminary data.</text>
</comment>
<dbReference type="OrthoDB" id="689207at2759"/>
<evidence type="ECO:0000313" key="3">
    <source>
        <dbReference type="Proteomes" id="UP001151287"/>
    </source>
</evidence>
<reference evidence="2" key="1">
    <citation type="journal article" date="2022" name="Cell">
        <title>Repeat-based holocentromeres influence genome architecture and karyotype evolution.</title>
        <authorList>
            <person name="Hofstatter P.G."/>
            <person name="Thangavel G."/>
            <person name="Lux T."/>
            <person name="Neumann P."/>
            <person name="Vondrak T."/>
            <person name="Novak P."/>
            <person name="Zhang M."/>
            <person name="Costa L."/>
            <person name="Castellani M."/>
            <person name="Scott A."/>
            <person name="Toegelov H."/>
            <person name="Fuchs J."/>
            <person name="Mata-Sucre Y."/>
            <person name="Dias Y."/>
            <person name="Vanzela A.L.L."/>
            <person name="Huettel B."/>
            <person name="Almeida C.C.S."/>
            <person name="Simkova H."/>
            <person name="Souza G."/>
            <person name="Pedrosa-Harand A."/>
            <person name="Macas J."/>
            <person name="Mayer K.F.X."/>
            <person name="Houben A."/>
            <person name="Marques A."/>
        </authorList>
    </citation>
    <scope>NUCLEOTIDE SEQUENCE</scope>
    <source>
        <strain evidence="2">RhyBre1mFocal</strain>
    </source>
</reference>
<proteinExistence type="predicted"/>
<name>A0A9Q0CPJ2_9POAL</name>
<dbReference type="PANTHER" id="PTHR33052">
    <property type="entry name" value="DUF4228 DOMAIN PROTEIN-RELATED"/>
    <property type="match status" value="1"/>
</dbReference>
<accession>A0A9Q0CPJ2</accession>
<feature type="region of interest" description="Disordered" evidence="1">
    <location>
        <begin position="140"/>
        <end position="167"/>
    </location>
</feature>
<dbReference type="AlphaFoldDB" id="A0A9Q0CPJ2"/>
<keyword evidence="3" id="KW-1185">Reference proteome</keyword>
<protein>
    <submittedName>
        <fullName evidence="2">Uncharacterized protein</fullName>
    </submittedName>
</protein>
<dbReference type="InterPro" id="IPR025322">
    <property type="entry name" value="PADRE_dom"/>
</dbReference>
<evidence type="ECO:0000256" key="1">
    <source>
        <dbReference type="SAM" id="MobiDB-lite"/>
    </source>
</evidence>
<evidence type="ECO:0000313" key="2">
    <source>
        <dbReference type="EMBL" id="KAJ1697189.1"/>
    </source>
</evidence>